<dbReference type="EMBL" id="CH954179">
    <property type="protein sequence ID" value="KQS62895.1"/>
    <property type="molecule type" value="Genomic_DNA"/>
</dbReference>
<dbReference type="AlphaFoldDB" id="A0A0Q5W2E6"/>
<sequence>MLWDNQECGNQDEGFERPSRTLILVIFTLAVFLKLCIILVEIMV</sequence>
<keyword evidence="3" id="KW-1185">Reference proteome</keyword>
<reference evidence="2 3" key="1">
    <citation type="journal article" date="2007" name="Nature">
        <title>Evolution of genes and genomes on the Drosophila phylogeny.</title>
        <authorList>
            <consortium name="Drosophila 12 Genomes Consortium"/>
            <person name="Clark A.G."/>
            <person name="Eisen M.B."/>
            <person name="Smith D.R."/>
            <person name="Bergman C.M."/>
            <person name="Oliver B."/>
            <person name="Markow T.A."/>
            <person name="Kaufman T.C."/>
            <person name="Kellis M."/>
            <person name="Gelbart W."/>
            <person name="Iyer V.N."/>
            <person name="Pollard D.A."/>
            <person name="Sackton T.B."/>
            <person name="Larracuente A.M."/>
            <person name="Singh N.D."/>
            <person name="Abad J.P."/>
            <person name="Abt D.N."/>
            <person name="Adryan B."/>
            <person name="Aguade M."/>
            <person name="Akashi H."/>
            <person name="Anderson W.W."/>
            <person name="Aquadro C.F."/>
            <person name="Ardell D.H."/>
            <person name="Arguello R."/>
            <person name="Artieri C.G."/>
            <person name="Barbash D.A."/>
            <person name="Barker D."/>
            <person name="Barsanti P."/>
            <person name="Batterham P."/>
            <person name="Batzoglou S."/>
            <person name="Begun D."/>
            <person name="Bhutkar A."/>
            <person name="Blanco E."/>
            <person name="Bosak S.A."/>
            <person name="Bradley R.K."/>
            <person name="Brand A.D."/>
            <person name="Brent M.R."/>
            <person name="Brooks A.N."/>
            <person name="Brown R.H."/>
            <person name="Butlin R.K."/>
            <person name="Caggese C."/>
            <person name="Calvi B.R."/>
            <person name="Bernardo de Carvalho A."/>
            <person name="Caspi A."/>
            <person name="Castrezana S."/>
            <person name="Celniker S.E."/>
            <person name="Chang J.L."/>
            <person name="Chapple C."/>
            <person name="Chatterji S."/>
            <person name="Chinwalla A."/>
            <person name="Civetta A."/>
            <person name="Clifton S.W."/>
            <person name="Comeron J.M."/>
            <person name="Costello J.C."/>
            <person name="Coyne J.A."/>
            <person name="Daub J."/>
            <person name="David R.G."/>
            <person name="Delcher A.L."/>
            <person name="Delehaunty K."/>
            <person name="Do C.B."/>
            <person name="Ebling H."/>
            <person name="Edwards K."/>
            <person name="Eickbush T."/>
            <person name="Evans J.D."/>
            <person name="Filipski A."/>
            <person name="Findeiss S."/>
            <person name="Freyhult E."/>
            <person name="Fulton L."/>
            <person name="Fulton R."/>
            <person name="Garcia A.C."/>
            <person name="Gardiner A."/>
            <person name="Garfield D.A."/>
            <person name="Garvin B.E."/>
            <person name="Gibson G."/>
            <person name="Gilbert D."/>
            <person name="Gnerre S."/>
            <person name="Godfrey J."/>
            <person name="Good R."/>
            <person name="Gotea V."/>
            <person name="Gravely B."/>
            <person name="Greenberg A.J."/>
            <person name="Griffiths-Jones S."/>
            <person name="Gross S."/>
            <person name="Guigo R."/>
            <person name="Gustafson E.A."/>
            <person name="Haerty W."/>
            <person name="Hahn M.W."/>
            <person name="Halligan D.L."/>
            <person name="Halpern A.L."/>
            <person name="Halter G.M."/>
            <person name="Han M.V."/>
            <person name="Heger A."/>
            <person name="Hillier L."/>
            <person name="Hinrichs A.S."/>
            <person name="Holmes I."/>
            <person name="Hoskins R.A."/>
            <person name="Hubisz M.J."/>
            <person name="Hultmark D."/>
            <person name="Huntley M.A."/>
            <person name="Jaffe D.B."/>
            <person name="Jagadeeshan S."/>
            <person name="Jeck W.R."/>
            <person name="Johnson J."/>
            <person name="Jones C.D."/>
            <person name="Jordan W.C."/>
            <person name="Karpen G.H."/>
            <person name="Kataoka E."/>
            <person name="Keightley P.D."/>
            <person name="Kheradpour P."/>
            <person name="Kirkness E.F."/>
            <person name="Koerich L.B."/>
            <person name="Kristiansen K."/>
            <person name="Kudrna D."/>
            <person name="Kulathinal R.J."/>
            <person name="Kumar S."/>
            <person name="Kwok R."/>
            <person name="Lander E."/>
            <person name="Langley C.H."/>
            <person name="Lapoint R."/>
            <person name="Lazzaro B.P."/>
            <person name="Lee S.J."/>
            <person name="Levesque L."/>
            <person name="Li R."/>
            <person name="Lin C.F."/>
            <person name="Lin M.F."/>
            <person name="Lindblad-Toh K."/>
            <person name="Llopart A."/>
            <person name="Long M."/>
            <person name="Low L."/>
            <person name="Lozovsky E."/>
            <person name="Lu J."/>
            <person name="Luo M."/>
            <person name="Machado C.A."/>
            <person name="Makalowski W."/>
            <person name="Marzo M."/>
            <person name="Matsuda M."/>
            <person name="Matzkin L."/>
            <person name="McAllister B."/>
            <person name="McBride C.S."/>
            <person name="McKernan B."/>
            <person name="McKernan K."/>
            <person name="Mendez-Lago M."/>
            <person name="Minx P."/>
            <person name="Mollenhauer M.U."/>
            <person name="Montooth K."/>
            <person name="Mount S.M."/>
            <person name="Mu X."/>
            <person name="Myers E."/>
            <person name="Negre B."/>
            <person name="Newfeld S."/>
            <person name="Nielsen R."/>
            <person name="Noor M.A."/>
            <person name="O'Grady P."/>
            <person name="Pachter L."/>
            <person name="Papaceit M."/>
            <person name="Parisi M.J."/>
            <person name="Parisi M."/>
            <person name="Parts L."/>
            <person name="Pedersen J.S."/>
            <person name="Pesole G."/>
            <person name="Phillippy A.M."/>
            <person name="Ponting C.P."/>
            <person name="Pop M."/>
            <person name="Porcelli D."/>
            <person name="Powell J.R."/>
            <person name="Prohaska S."/>
            <person name="Pruitt K."/>
            <person name="Puig M."/>
            <person name="Quesneville H."/>
            <person name="Ram K.R."/>
            <person name="Rand D."/>
            <person name="Rasmussen M.D."/>
            <person name="Reed L.K."/>
            <person name="Reenan R."/>
            <person name="Reily A."/>
            <person name="Remington K.A."/>
            <person name="Rieger T.T."/>
            <person name="Ritchie M.G."/>
            <person name="Robin C."/>
            <person name="Rogers Y.H."/>
            <person name="Rohde C."/>
            <person name="Rozas J."/>
            <person name="Rubenfield M.J."/>
            <person name="Ruiz A."/>
            <person name="Russo S."/>
            <person name="Salzberg S.L."/>
            <person name="Sanchez-Gracia A."/>
            <person name="Saranga D.J."/>
            <person name="Sato H."/>
            <person name="Schaeffer S.W."/>
            <person name="Schatz M.C."/>
            <person name="Schlenke T."/>
            <person name="Schwartz R."/>
            <person name="Segarra C."/>
            <person name="Singh R.S."/>
            <person name="Sirot L."/>
            <person name="Sirota M."/>
            <person name="Sisneros N.B."/>
            <person name="Smith C.D."/>
            <person name="Smith T.F."/>
            <person name="Spieth J."/>
            <person name="Stage D.E."/>
            <person name="Stark A."/>
            <person name="Stephan W."/>
            <person name="Strausberg R.L."/>
            <person name="Strempel S."/>
            <person name="Sturgill D."/>
            <person name="Sutton G."/>
            <person name="Sutton G.G."/>
            <person name="Tao W."/>
            <person name="Teichmann S."/>
            <person name="Tobari Y.N."/>
            <person name="Tomimura Y."/>
            <person name="Tsolas J.M."/>
            <person name="Valente V.L."/>
            <person name="Venter E."/>
            <person name="Venter J.C."/>
            <person name="Vicario S."/>
            <person name="Vieira F.G."/>
            <person name="Vilella A.J."/>
            <person name="Villasante A."/>
            <person name="Walenz B."/>
            <person name="Wang J."/>
            <person name="Wasserman M."/>
            <person name="Watts T."/>
            <person name="Wilson D."/>
            <person name="Wilson R.K."/>
            <person name="Wing R.A."/>
            <person name="Wolfner M.F."/>
            <person name="Wong A."/>
            <person name="Wong G.K."/>
            <person name="Wu C.I."/>
            <person name="Wu G."/>
            <person name="Yamamoto D."/>
            <person name="Yang H.P."/>
            <person name="Yang S.P."/>
            <person name="Yorke J.A."/>
            <person name="Yoshida K."/>
            <person name="Zdobnov E."/>
            <person name="Zhang P."/>
            <person name="Zhang Y."/>
            <person name="Zimin A.V."/>
            <person name="Baldwin J."/>
            <person name="Abdouelleil A."/>
            <person name="Abdulkadir J."/>
            <person name="Abebe A."/>
            <person name="Abera B."/>
            <person name="Abreu J."/>
            <person name="Acer S.C."/>
            <person name="Aftuck L."/>
            <person name="Alexander A."/>
            <person name="An P."/>
            <person name="Anderson E."/>
            <person name="Anderson S."/>
            <person name="Arachi H."/>
            <person name="Azer M."/>
            <person name="Bachantsang P."/>
            <person name="Barry A."/>
            <person name="Bayul T."/>
            <person name="Berlin A."/>
            <person name="Bessette D."/>
            <person name="Bloom T."/>
            <person name="Blye J."/>
            <person name="Boguslavskiy L."/>
            <person name="Bonnet C."/>
            <person name="Boukhgalter B."/>
            <person name="Bourzgui I."/>
            <person name="Brown A."/>
            <person name="Cahill P."/>
            <person name="Channer S."/>
            <person name="Cheshatsang Y."/>
            <person name="Chuda L."/>
            <person name="Citroen M."/>
            <person name="Collymore A."/>
            <person name="Cooke P."/>
            <person name="Costello M."/>
            <person name="D'Aco K."/>
            <person name="Daza R."/>
            <person name="De Haan G."/>
            <person name="DeGray S."/>
            <person name="DeMaso C."/>
            <person name="Dhargay N."/>
            <person name="Dooley K."/>
            <person name="Dooley E."/>
            <person name="Doricent M."/>
            <person name="Dorje P."/>
            <person name="Dorjee K."/>
            <person name="Dupes A."/>
            <person name="Elong R."/>
            <person name="Falk J."/>
            <person name="Farina A."/>
            <person name="Faro S."/>
            <person name="Ferguson D."/>
            <person name="Fisher S."/>
            <person name="Foley C.D."/>
            <person name="Franke A."/>
            <person name="Friedrich D."/>
            <person name="Gadbois L."/>
            <person name="Gearin G."/>
            <person name="Gearin C.R."/>
            <person name="Giannoukos G."/>
            <person name="Goode T."/>
            <person name="Graham J."/>
            <person name="Grandbois E."/>
            <person name="Grewal S."/>
            <person name="Gyaltsen K."/>
            <person name="Hafez N."/>
            <person name="Hagos B."/>
            <person name="Hall J."/>
            <person name="Henson C."/>
            <person name="Hollinger A."/>
            <person name="Honan T."/>
            <person name="Huard M.D."/>
            <person name="Hughes L."/>
            <person name="Hurhula B."/>
            <person name="Husby M.E."/>
            <person name="Kamat A."/>
            <person name="Kanga B."/>
            <person name="Kashin S."/>
            <person name="Khazanovich D."/>
            <person name="Kisner P."/>
            <person name="Lance K."/>
            <person name="Lara M."/>
            <person name="Lee W."/>
            <person name="Lennon N."/>
            <person name="Letendre F."/>
            <person name="LeVine R."/>
            <person name="Lipovsky A."/>
            <person name="Liu X."/>
            <person name="Liu J."/>
            <person name="Liu S."/>
            <person name="Lokyitsang T."/>
            <person name="Lokyitsang Y."/>
            <person name="Lubonja R."/>
            <person name="Lui A."/>
            <person name="MacDonald P."/>
            <person name="Magnisalis V."/>
            <person name="Maru K."/>
            <person name="Matthews C."/>
            <person name="McCusker W."/>
            <person name="McDonough S."/>
            <person name="Mehta T."/>
            <person name="Meldrim J."/>
            <person name="Meneus L."/>
            <person name="Mihai O."/>
            <person name="Mihalev A."/>
            <person name="Mihova T."/>
            <person name="Mittelman R."/>
            <person name="Mlenga V."/>
            <person name="Montmayeur A."/>
            <person name="Mulrain L."/>
            <person name="Navidi A."/>
            <person name="Naylor J."/>
            <person name="Negash T."/>
            <person name="Nguyen T."/>
            <person name="Nguyen N."/>
            <person name="Nicol R."/>
            <person name="Norbu C."/>
            <person name="Norbu N."/>
            <person name="Novod N."/>
            <person name="O'Neill B."/>
            <person name="Osman S."/>
            <person name="Markiewicz E."/>
            <person name="Oyono O.L."/>
            <person name="Patti C."/>
            <person name="Phunkhang P."/>
            <person name="Pierre F."/>
            <person name="Priest M."/>
            <person name="Raghuraman S."/>
            <person name="Rege F."/>
            <person name="Reyes R."/>
            <person name="Rise C."/>
            <person name="Rogov P."/>
            <person name="Ross K."/>
            <person name="Ryan E."/>
            <person name="Settipalli S."/>
            <person name="Shea T."/>
            <person name="Sherpa N."/>
            <person name="Shi L."/>
            <person name="Shih D."/>
            <person name="Sparrow T."/>
            <person name="Spaulding J."/>
            <person name="Stalker J."/>
            <person name="Stange-Thomann N."/>
            <person name="Stavropoulos S."/>
            <person name="Stone C."/>
            <person name="Strader C."/>
            <person name="Tesfaye S."/>
            <person name="Thomson T."/>
            <person name="Thoulutsang Y."/>
            <person name="Thoulutsang D."/>
            <person name="Topham K."/>
            <person name="Topping I."/>
            <person name="Tsamla T."/>
            <person name="Vassiliev H."/>
            <person name="Vo A."/>
            <person name="Wangchuk T."/>
            <person name="Wangdi T."/>
            <person name="Weiand M."/>
            <person name="Wilkinson J."/>
            <person name="Wilson A."/>
            <person name="Yadav S."/>
            <person name="Young G."/>
            <person name="Yu Q."/>
            <person name="Zembek L."/>
            <person name="Zhong D."/>
            <person name="Zimmer A."/>
            <person name="Zwirko Z."/>
            <person name="Jaffe D.B."/>
            <person name="Alvarez P."/>
            <person name="Brockman W."/>
            <person name="Butler J."/>
            <person name="Chin C."/>
            <person name="Gnerre S."/>
            <person name="Grabherr M."/>
            <person name="Kleber M."/>
            <person name="Mauceli E."/>
            <person name="MacCallum I."/>
        </authorList>
    </citation>
    <scope>NUCLEOTIDE SEQUENCE [LARGE SCALE GENOMIC DNA]</scope>
    <source>
        <strain evidence="2 3">TSC#14021-0224.01</strain>
    </source>
</reference>
<proteinExistence type="predicted"/>
<gene>
    <name evidence="2" type="primary">Dere\GG27080</name>
    <name evidence="2" type="synonym">GG27080</name>
    <name evidence="2" type="ORF">Dere_GG27080</name>
</gene>
<protein>
    <recommendedName>
        <fullName evidence="4">Transmembrane protein</fullName>
    </recommendedName>
</protein>
<evidence type="ECO:0000256" key="1">
    <source>
        <dbReference type="SAM" id="Phobius"/>
    </source>
</evidence>
<organism evidence="2 3">
    <name type="scientific">Drosophila erecta</name>
    <name type="common">Fruit fly</name>
    <dbReference type="NCBI Taxonomy" id="7220"/>
    <lineage>
        <taxon>Eukaryota</taxon>
        <taxon>Metazoa</taxon>
        <taxon>Ecdysozoa</taxon>
        <taxon>Arthropoda</taxon>
        <taxon>Hexapoda</taxon>
        <taxon>Insecta</taxon>
        <taxon>Pterygota</taxon>
        <taxon>Neoptera</taxon>
        <taxon>Endopterygota</taxon>
        <taxon>Diptera</taxon>
        <taxon>Brachycera</taxon>
        <taxon>Muscomorpha</taxon>
        <taxon>Ephydroidea</taxon>
        <taxon>Drosophilidae</taxon>
        <taxon>Drosophila</taxon>
        <taxon>Sophophora</taxon>
    </lineage>
</organism>
<feature type="transmembrane region" description="Helical" evidence="1">
    <location>
        <begin position="20"/>
        <end position="40"/>
    </location>
</feature>
<dbReference type="KEGG" id="der:26526904"/>
<keyword evidence="1" id="KW-1133">Transmembrane helix</keyword>
<accession>A0A0Q5W2E6</accession>
<evidence type="ECO:0000313" key="2">
    <source>
        <dbReference type="EMBL" id="KQS62895.1"/>
    </source>
</evidence>
<evidence type="ECO:0000313" key="3">
    <source>
        <dbReference type="Proteomes" id="UP000008711"/>
    </source>
</evidence>
<keyword evidence="1" id="KW-0812">Transmembrane</keyword>
<reference evidence="2 3" key="2">
    <citation type="journal article" date="2008" name="Bioinformatics">
        <title>Assembly reconciliation.</title>
        <authorList>
            <person name="Zimin A.V."/>
            <person name="Smith D.R."/>
            <person name="Sutton G."/>
            <person name="Yorke J.A."/>
        </authorList>
    </citation>
    <scope>NUCLEOTIDE SEQUENCE [LARGE SCALE GENOMIC DNA]</scope>
    <source>
        <strain evidence="2 3">TSC#14021-0224.01</strain>
    </source>
</reference>
<dbReference type="OrthoDB" id="7860639at2759"/>
<name>A0A0Q5W2E6_DROER</name>
<keyword evidence="1" id="KW-0472">Membrane</keyword>
<dbReference type="Proteomes" id="UP000008711">
    <property type="component" value="Unassembled WGS sequence"/>
</dbReference>
<evidence type="ECO:0008006" key="4">
    <source>
        <dbReference type="Google" id="ProtNLM"/>
    </source>
</evidence>